<gene>
    <name evidence="1" type="ORF">N7376_24485</name>
</gene>
<reference evidence="1" key="1">
    <citation type="submission" date="2022-09" db="EMBL/GenBank/DDBJ databases">
        <title>Intensive care unit water sources are persistently colonized with multi-drug resistant bacteria and are the site of extensive horizontal gene transfer of antibiotic resistance genes.</title>
        <authorList>
            <person name="Diorio-Toth L."/>
        </authorList>
    </citation>
    <scope>NUCLEOTIDE SEQUENCE</scope>
    <source>
        <strain evidence="1">GD04153</strain>
    </source>
</reference>
<dbReference type="Proteomes" id="UP001158087">
    <property type="component" value="Unassembled WGS sequence"/>
</dbReference>
<name>A0AA42H2Y5_9HYPH</name>
<proteinExistence type="predicted"/>
<dbReference type="EMBL" id="JAODYY010000028">
    <property type="protein sequence ID" value="MDH0127130.1"/>
    <property type="molecule type" value="Genomic_DNA"/>
</dbReference>
<organism evidence="1 2">
    <name type="scientific">Brucella intermedia GD04153</name>
    <dbReference type="NCBI Taxonomy" id="2975438"/>
    <lineage>
        <taxon>Bacteria</taxon>
        <taxon>Pseudomonadati</taxon>
        <taxon>Pseudomonadota</taxon>
        <taxon>Alphaproteobacteria</taxon>
        <taxon>Hyphomicrobiales</taxon>
        <taxon>Brucellaceae</taxon>
        <taxon>Brucella/Ochrobactrum group</taxon>
        <taxon>Brucella</taxon>
    </lineage>
</organism>
<dbReference type="AlphaFoldDB" id="A0AA42H2Y5"/>
<feature type="non-terminal residue" evidence="1">
    <location>
        <position position="1"/>
    </location>
</feature>
<protein>
    <submittedName>
        <fullName evidence="1">Uncharacterized protein</fullName>
    </submittedName>
</protein>
<evidence type="ECO:0000313" key="2">
    <source>
        <dbReference type="Proteomes" id="UP001158087"/>
    </source>
</evidence>
<evidence type="ECO:0000313" key="1">
    <source>
        <dbReference type="EMBL" id="MDH0127130.1"/>
    </source>
</evidence>
<accession>A0AA42H2Y5</accession>
<comment type="caution">
    <text evidence="1">The sequence shown here is derived from an EMBL/GenBank/DDBJ whole genome shotgun (WGS) entry which is preliminary data.</text>
</comment>
<sequence>RAGMSVSLSHSVEALPRNCRRGLSTPGAHEAYAIVLTVDNTFCHLYPPPGLPVRGADGLSAYWLSPILESKSGPKAALTLWMQLGTLKSDVIYY</sequence>